<sequence>MQNLQLGIIIIVAVAALALIIFLVMRNKKDRKEIYSPEKMDDAVGEQKMEQQRREDRR</sequence>
<keyword evidence="2" id="KW-0812">Transmembrane</keyword>
<dbReference type="Proteomes" id="UP001220610">
    <property type="component" value="Chromosome"/>
</dbReference>
<keyword evidence="2" id="KW-0472">Membrane</keyword>
<feature type="region of interest" description="Disordered" evidence="1">
    <location>
        <begin position="35"/>
        <end position="58"/>
    </location>
</feature>
<evidence type="ECO:0000313" key="4">
    <source>
        <dbReference type="Proteomes" id="UP001220610"/>
    </source>
</evidence>
<feature type="transmembrane region" description="Helical" evidence="2">
    <location>
        <begin position="6"/>
        <end position="25"/>
    </location>
</feature>
<dbReference type="EMBL" id="CP119311">
    <property type="protein sequence ID" value="WEK34031.1"/>
    <property type="molecule type" value="Genomic_DNA"/>
</dbReference>
<accession>A0AAJ5WLC5</accession>
<keyword evidence="2" id="KW-1133">Transmembrane helix</keyword>
<evidence type="ECO:0000256" key="2">
    <source>
        <dbReference type="SAM" id="Phobius"/>
    </source>
</evidence>
<reference evidence="3" key="1">
    <citation type="submission" date="2023-03" db="EMBL/GenBank/DDBJ databases">
        <title>Andean soil-derived lignocellulolytic bacterial consortium as a source of novel taxa and putative plastic-active enzymes.</title>
        <authorList>
            <person name="Diaz-Garcia L."/>
            <person name="Chuvochina M."/>
            <person name="Feuerriegel G."/>
            <person name="Bunk B."/>
            <person name="Sproer C."/>
            <person name="Streit W.R."/>
            <person name="Rodriguez L.M."/>
            <person name="Overmann J."/>
            <person name="Jimenez D.J."/>
        </authorList>
    </citation>
    <scope>NUCLEOTIDE SEQUENCE</scope>
    <source>
        <strain evidence="3">MAG 7</strain>
    </source>
</reference>
<dbReference type="AlphaFoldDB" id="A0AAJ5WLC5"/>
<evidence type="ECO:0000313" key="3">
    <source>
        <dbReference type="EMBL" id="WEK34031.1"/>
    </source>
</evidence>
<gene>
    <name evidence="3" type="ORF">P0Y53_16205</name>
</gene>
<protein>
    <submittedName>
        <fullName evidence="3">Uncharacterized protein</fullName>
    </submittedName>
</protein>
<evidence type="ECO:0000256" key="1">
    <source>
        <dbReference type="SAM" id="MobiDB-lite"/>
    </source>
</evidence>
<proteinExistence type="predicted"/>
<name>A0AAJ5WLC5_9BACT</name>
<organism evidence="3 4">
    <name type="scientific">Candidatus Pseudobacter hemicellulosilyticus</name>
    <dbReference type="NCBI Taxonomy" id="3121375"/>
    <lineage>
        <taxon>Bacteria</taxon>
        <taxon>Pseudomonadati</taxon>
        <taxon>Bacteroidota</taxon>
        <taxon>Chitinophagia</taxon>
        <taxon>Chitinophagales</taxon>
        <taxon>Chitinophagaceae</taxon>
        <taxon>Pseudobacter</taxon>
    </lineage>
</organism>